<dbReference type="RefSeq" id="WP_029933013.1">
    <property type="nucleotide sequence ID" value="NZ_JADLPU010000014.1"/>
</dbReference>
<proteinExistence type="inferred from homology"/>
<dbReference type="GO" id="GO:0018826">
    <property type="term" value="F:methionine gamma-lyase activity"/>
    <property type="evidence" value="ECO:0007669"/>
    <property type="project" value="UniProtKB-EC"/>
</dbReference>
<dbReference type="InterPro" id="IPR015421">
    <property type="entry name" value="PyrdxlP-dep_Trfase_major"/>
</dbReference>
<dbReference type="Gene3D" id="3.40.640.10">
    <property type="entry name" value="Type I PLP-dependent aspartate aminotransferase-like (Major domain)"/>
    <property type="match status" value="1"/>
</dbReference>
<comment type="catalytic activity">
    <reaction evidence="5">
        <text>L-methionine + H2O = methanethiol + 2-oxobutanoate + NH4(+)</text>
        <dbReference type="Rhea" id="RHEA:23800"/>
        <dbReference type="ChEBI" id="CHEBI:15377"/>
        <dbReference type="ChEBI" id="CHEBI:16007"/>
        <dbReference type="ChEBI" id="CHEBI:16763"/>
        <dbReference type="ChEBI" id="CHEBI:28938"/>
        <dbReference type="ChEBI" id="CHEBI:57844"/>
        <dbReference type="EC" id="4.4.1.11"/>
    </reaction>
    <physiologicalReaction direction="left-to-right" evidence="5">
        <dbReference type="Rhea" id="RHEA:23801"/>
    </physiologicalReaction>
</comment>
<protein>
    <recommendedName>
        <fullName evidence="6">O-succinylhomoserine sulfhydrylase</fullName>
        <shortName evidence="6">OSH sulfhydrylase</shortName>
        <shortName evidence="6">OSHS sulfhydrylase</shortName>
        <ecNumber evidence="6">2.5.1.-</ecNumber>
    </recommendedName>
</protein>
<dbReference type="NCBIfam" id="TIGR01325">
    <property type="entry name" value="O_suc_HS_sulf"/>
    <property type="match status" value="1"/>
</dbReference>
<dbReference type="EMBL" id="UGRY01000002">
    <property type="protein sequence ID" value="SUA73968.1"/>
    <property type="molecule type" value="Genomic_DNA"/>
</dbReference>
<dbReference type="InterPro" id="IPR006234">
    <property type="entry name" value="O-succ-hSer_sulfhydrylase"/>
</dbReference>
<dbReference type="OrthoDB" id="9780685at2"/>
<dbReference type="NCBIfam" id="NF005870">
    <property type="entry name" value="PRK07810.1"/>
    <property type="match status" value="1"/>
</dbReference>
<dbReference type="InterPro" id="IPR000277">
    <property type="entry name" value="Cys/Met-Metab_PyrdxlP-dep_enz"/>
</dbReference>
<accession>A0A378YAU9</accession>
<comment type="catalytic activity">
    <reaction evidence="6">
        <text>O-succinyl-L-homoserine + hydrogen sulfide = L-homocysteine + succinate</text>
        <dbReference type="Rhea" id="RHEA:27826"/>
        <dbReference type="ChEBI" id="CHEBI:29919"/>
        <dbReference type="ChEBI" id="CHEBI:30031"/>
        <dbReference type="ChEBI" id="CHEBI:57661"/>
        <dbReference type="ChEBI" id="CHEBI:58199"/>
    </reaction>
</comment>
<reference evidence="9 10" key="1">
    <citation type="submission" date="2018-06" db="EMBL/GenBank/DDBJ databases">
        <authorList>
            <consortium name="Pathogen Informatics"/>
            <person name="Doyle S."/>
        </authorList>
    </citation>
    <scope>NUCLEOTIDE SEQUENCE [LARGE SCALE GENOMIC DNA]</scope>
    <source>
        <strain evidence="9 10">NCTC1934</strain>
    </source>
</reference>
<dbReference type="Gene3D" id="3.90.1150.10">
    <property type="entry name" value="Aspartate Aminotransferase, domain 1"/>
    <property type="match status" value="1"/>
</dbReference>
<dbReference type="Pfam" id="PF01053">
    <property type="entry name" value="Cys_Met_Meta_PP"/>
    <property type="match status" value="1"/>
</dbReference>
<dbReference type="FunFam" id="3.90.1150.10:FF:000033">
    <property type="entry name" value="Cystathionine gamma-synthase"/>
    <property type="match status" value="1"/>
</dbReference>
<evidence type="ECO:0000256" key="2">
    <source>
        <dbReference type="ARBA" id="ARBA00022898"/>
    </source>
</evidence>
<feature type="modified residue" description="N6-(pyridoxal phosphate)lysine" evidence="6 7">
    <location>
        <position position="217"/>
    </location>
</feature>
<comment type="cofactor">
    <cofactor evidence="1 6 8">
        <name>pyridoxal 5'-phosphate</name>
        <dbReference type="ChEBI" id="CHEBI:597326"/>
    </cofactor>
</comment>
<dbReference type="GO" id="GO:0071266">
    <property type="term" value="P:'de novo' L-methionine biosynthetic process"/>
    <property type="evidence" value="ECO:0007669"/>
    <property type="project" value="UniProtKB-UniRule"/>
</dbReference>
<keyword evidence="6 9" id="KW-0808">Transferase</keyword>
<dbReference type="HAMAP" id="MF_02056">
    <property type="entry name" value="MetZ"/>
    <property type="match status" value="1"/>
</dbReference>
<dbReference type="CDD" id="cd00614">
    <property type="entry name" value="CGS_like"/>
    <property type="match status" value="1"/>
</dbReference>
<comment type="function">
    <text evidence="6">Catalyzes the formation of L-homocysteine from O-succinyl-L-homoserine (OSHS) and hydrogen sulfide.</text>
</comment>
<dbReference type="AlphaFoldDB" id="A0A378YAU9"/>
<gene>
    <name evidence="6 9" type="primary">metZ</name>
    <name evidence="9" type="ORF">NCTC1934_01347</name>
</gene>
<dbReference type="InterPro" id="IPR015422">
    <property type="entry name" value="PyrdxlP-dep_Trfase_small"/>
</dbReference>
<dbReference type="UniPathway" id="UPA00051">
    <property type="reaction ID" value="UER00449"/>
</dbReference>
<dbReference type="FunFam" id="3.40.640.10:FF:000046">
    <property type="entry name" value="Cystathionine gamma-lyase"/>
    <property type="match status" value="1"/>
</dbReference>
<dbReference type="GO" id="GO:0005737">
    <property type="term" value="C:cytoplasm"/>
    <property type="evidence" value="ECO:0007669"/>
    <property type="project" value="TreeGrafter"/>
</dbReference>
<dbReference type="STRING" id="1406858.GCA_000710895_00151"/>
<dbReference type="GO" id="GO:0047982">
    <property type="term" value="F:homocysteine desulfhydrase activity"/>
    <property type="evidence" value="ECO:0007669"/>
    <property type="project" value="UniProtKB-EC"/>
</dbReference>
<evidence type="ECO:0000256" key="4">
    <source>
        <dbReference type="ARBA" id="ARBA00048780"/>
    </source>
</evidence>
<evidence type="ECO:0000256" key="7">
    <source>
        <dbReference type="PIRSR" id="PIRSR001434-2"/>
    </source>
</evidence>
<comment type="subunit">
    <text evidence="6">Homotetramer.</text>
</comment>
<dbReference type="PIRSF" id="PIRSF001434">
    <property type="entry name" value="CGS"/>
    <property type="match status" value="1"/>
</dbReference>
<comment type="similarity">
    <text evidence="6">Belongs to the trans-sulfuration enzymes family. MetZ subfamily.</text>
</comment>
<keyword evidence="6" id="KW-0028">Amino-acid biosynthesis</keyword>
<evidence type="ECO:0000256" key="5">
    <source>
        <dbReference type="ARBA" id="ARBA00052699"/>
    </source>
</evidence>
<dbReference type="GO" id="GO:0016765">
    <property type="term" value="F:transferase activity, transferring alkyl or aryl (other than methyl) groups"/>
    <property type="evidence" value="ECO:0007669"/>
    <property type="project" value="UniProtKB-UniRule"/>
</dbReference>
<evidence type="ECO:0000313" key="10">
    <source>
        <dbReference type="Proteomes" id="UP000255467"/>
    </source>
</evidence>
<evidence type="ECO:0000313" key="9">
    <source>
        <dbReference type="EMBL" id="SUA73968.1"/>
    </source>
</evidence>
<dbReference type="GO" id="GO:0030170">
    <property type="term" value="F:pyridoxal phosphate binding"/>
    <property type="evidence" value="ECO:0007669"/>
    <property type="project" value="UniProtKB-UniRule"/>
</dbReference>
<name>A0A378YAU9_9NOCA</name>
<keyword evidence="10" id="KW-1185">Reference proteome</keyword>
<dbReference type="GO" id="GO:0071268">
    <property type="term" value="P:homocysteine biosynthetic process"/>
    <property type="evidence" value="ECO:0007669"/>
    <property type="project" value="InterPro"/>
</dbReference>
<sequence length="404" mass="43221">MITGGAFDKPLPEGVGPATIGVRGGLRRSGFEETSEALYLSSGFVYESAEAAEASFTGDIEHYVYSRYGNPTVAMFEERLRLIDGGEACFATASGMSAVFTALGALLGAGDRLVAARSLFGSCFVVANEILPRWGVETVFVDGEDIDQWERALSVPTQAVFFETPSNPMQSLVDVRRVVELSHAAGAKVVLDNVFATPLLQRGFELGADVLVYSGTKHIDGQGRVLGGAILGSKDYIDGPVKNLMRHTGPALSPFNAWTLLKGLETMPLRVRQANSSAQRIAEFLEGKDSVAWVKYPFLASHPQYELAKSQMSGGGTVVTFELKAGADEAKKRAFEVLNRLRIIDISNNLGDAKTLITHPATTTHRAMGPEGRAAVGITDGVVRISVGLEDVEDLLGDLDHALS</sequence>
<comment type="pathway">
    <text evidence="6">Amino-acid biosynthesis; L-methionine biosynthesis via de novo pathway; L-homocysteine from O-succinyl-L-homoserine: step 1/1.</text>
</comment>
<dbReference type="Proteomes" id="UP000255467">
    <property type="component" value="Unassembled WGS sequence"/>
</dbReference>
<dbReference type="PANTHER" id="PTHR11808">
    <property type="entry name" value="TRANS-SULFURATION ENZYME FAMILY MEMBER"/>
    <property type="match status" value="1"/>
</dbReference>
<evidence type="ECO:0000256" key="1">
    <source>
        <dbReference type="ARBA" id="ARBA00001933"/>
    </source>
</evidence>
<dbReference type="SUPFAM" id="SSF53383">
    <property type="entry name" value="PLP-dependent transferases"/>
    <property type="match status" value="1"/>
</dbReference>
<evidence type="ECO:0000256" key="6">
    <source>
        <dbReference type="HAMAP-Rule" id="MF_02056"/>
    </source>
</evidence>
<dbReference type="InterPro" id="IPR015424">
    <property type="entry name" value="PyrdxlP-dep_Trfase"/>
</dbReference>
<dbReference type="EC" id="2.5.1.-" evidence="6"/>
<keyword evidence="3 6" id="KW-0486">Methionine biosynthesis</keyword>
<evidence type="ECO:0000256" key="8">
    <source>
        <dbReference type="RuleBase" id="RU362118"/>
    </source>
</evidence>
<keyword evidence="2 6" id="KW-0663">Pyridoxal phosphate</keyword>
<organism evidence="9 10">
    <name type="scientific">Nocardia otitidiscaviarum</name>
    <dbReference type="NCBI Taxonomy" id="1823"/>
    <lineage>
        <taxon>Bacteria</taxon>
        <taxon>Bacillati</taxon>
        <taxon>Actinomycetota</taxon>
        <taxon>Actinomycetes</taxon>
        <taxon>Mycobacteriales</taxon>
        <taxon>Nocardiaceae</taxon>
        <taxon>Nocardia</taxon>
    </lineage>
</organism>
<evidence type="ECO:0000256" key="3">
    <source>
        <dbReference type="ARBA" id="ARBA00023167"/>
    </source>
</evidence>
<dbReference type="PANTHER" id="PTHR11808:SF80">
    <property type="entry name" value="CYSTATHIONINE GAMMA-LYASE"/>
    <property type="match status" value="1"/>
</dbReference>
<comment type="catalytic activity">
    <reaction evidence="4">
        <text>L-homocysteine + H2O = 2-oxobutanoate + hydrogen sulfide + NH4(+) + H(+)</text>
        <dbReference type="Rhea" id="RHEA:14501"/>
        <dbReference type="ChEBI" id="CHEBI:15377"/>
        <dbReference type="ChEBI" id="CHEBI:15378"/>
        <dbReference type="ChEBI" id="CHEBI:16763"/>
        <dbReference type="ChEBI" id="CHEBI:28938"/>
        <dbReference type="ChEBI" id="CHEBI:29919"/>
        <dbReference type="ChEBI" id="CHEBI:58199"/>
        <dbReference type="EC" id="4.4.1.2"/>
    </reaction>
    <physiologicalReaction direction="left-to-right" evidence="4">
        <dbReference type="Rhea" id="RHEA:14502"/>
    </physiologicalReaction>
</comment>
<dbReference type="GO" id="GO:0019346">
    <property type="term" value="P:transsulfuration"/>
    <property type="evidence" value="ECO:0007669"/>
    <property type="project" value="InterPro"/>
</dbReference>